<dbReference type="AlphaFoldDB" id="A0A4P2QXK8"/>
<dbReference type="PANTHER" id="PTHR43298:SF2">
    <property type="entry name" value="FMN_FAD EXPORTER YEEO-RELATED"/>
    <property type="match status" value="1"/>
</dbReference>
<accession>A0A4P2QXK8</accession>
<feature type="transmembrane region" description="Helical" evidence="10">
    <location>
        <begin position="398"/>
        <end position="419"/>
    </location>
</feature>
<reference evidence="11 12" key="1">
    <citation type="submission" date="2015-09" db="EMBL/GenBank/DDBJ databases">
        <title>Sorangium comparison.</title>
        <authorList>
            <person name="Zaburannyi N."/>
            <person name="Bunk B."/>
            <person name="Overmann J."/>
            <person name="Mueller R."/>
        </authorList>
    </citation>
    <scope>NUCLEOTIDE SEQUENCE [LARGE SCALE GENOMIC DNA]</scope>
    <source>
        <strain evidence="11 12">So ce836</strain>
    </source>
</reference>
<dbReference type="EMBL" id="CP012672">
    <property type="protein sequence ID" value="AUX34283.1"/>
    <property type="molecule type" value="Genomic_DNA"/>
</dbReference>
<evidence type="ECO:0000256" key="3">
    <source>
        <dbReference type="ARBA" id="ARBA00022449"/>
    </source>
</evidence>
<feature type="transmembrane region" description="Helical" evidence="10">
    <location>
        <begin position="93"/>
        <end position="117"/>
    </location>
</feature>
<dbReference type="Proteomes" id="UP000295497">
    <property type="component" value="Chromosome"/>
</dbReference>
<dbReference type="GO" id="GO:0015297">
    <property type="term" value="F:antiporter activity"/>
    <property type="evidence" value="ECO:0007669"/>
    <property type="project" value="UniProtKB-KW"/>
</dbReference>
<feature type="transmembrane region" description="Helical" evidence="10">
    <location>
        <begin position="158"/>
        <end position="178"/>
    </location>
</feature>
<keyword evidence="2" id="KW-0813">Transport</keyword>
<gene>
    <name evidence="11" type="ORF">SOCE836_064540</name>
</gene>
<dbReference type="PANTHER" id="PTHR43298">
    <property type="entry name" value="MULTIDRUG RESISTANCE PROTEIN NORM-RELATED"/>
    <property type="match status" value="1"/>
</dbReference>
<name>A0A4P2QXK8_SORCE</name>
<dbReference type="GO" id="GO:0005886">
    <property type="term" value="C:plasma membrane"/>
    <property type="evidence" value="ECO:0007669"/>
    <property type="project" value="UniProtKB-SubCell"/>
</dbReference>
<evidence type="ECO:0000256" key="8">
    <source>
        <dbReference type="ARBA" id="ARBA00023136"/>
    </source>
</evidence>
<feature type="transmembrane region" description="Helical" evidence="10">
    <location>
        <begin position="184"/>
        <end position="207"/>
    </location>
</feature>
<dbReference type="InterPro" id="IPR002528">
    <property type="entry name" value="MATE_fam"/>
</dbReference>
<keyword evidence="4" id="KW-1003">Cell membrane</keyword>
<comment type="subcellular location">
    <subcellularLocation>
        <location evidence="1">Cell membrane</location>
        <topology evidence="1">Multi-pass membrane protein</topology>
    </subcellularLocation>
</comment>
<evidence type="ECO:0000256" key="9">
    <source>
        <dbReference type="ARBA" id="ARBA00031636"/>
    </source>
</evidence>
<feature type="transmembrane region" description="Helical" evidence="10">
    <location>
        <begin position="372"/>
        <end position="392"/>
    </location>
</feature>
<feature type="transmembrane region" description="Helical" evidence="10">
    <location>
        <begin position="129"/>
        <end position="146"/>
    </location>
</feature>
<keyword evidence="8 10" id="KW-0472">Membrane</keyword>
<evidence type="ECO:0000256" key="2">
    <source>
        <dbReference type="ARBA" id="ARBA00022448"/>
    </source>
</evidence>
<dbReference type="PIRSF" id="PIRSF006603">
    <property type="entry name" value="DinF"/>
    <property type="match status" value="1"/>
</dbReference>
<dbReference type="NCBIfam" id="TIGR00797">
    <property type="entry name" value="matE"/>
    <property type="match status" value="1"/>
</dbReference>
<keyword evidence="7" id="KW-0406">Ion transport</keyword>
<evidence type="ECO:0000256" key="6">
    <source>
        <dbReference type="ARBA" id="ARBA00022989"/>
    </source>
</evidence>
<evidence type="ECO:0000256" key="10">
    <source>
        <dbReference type="SAM" id="Phobius"/>
    </source>
</evidence>
<evidence type="ECO:0000313" key="11">
    <source>
        <dbReference type="EMBL" id="AUX34283.1"/>
    </source>
</evidence>
<sequence length="443" mass="44276">MVAQRSITARLLALAWPIALSSASGGMMTLVDTVLVGHLGGGALGGVGLAGMTAMGLLGFASGLLLGGKVLVAHAEGRSDGASIVSLRAAATVVALVLGALVALCGEAVALVIPHAAASPAVGAEAQRYLALRMLGAPAFLLFVALRHVVEGRGDSRSPMIASVAANAVNAALAWYLVRGAGLGVGGSALACAVAQFAELAVLWRLAPSRGGAGRADPGIVWRLLRMGLPMAIQSSLEMGAYLAQMFVLASLDKAEMSAQVIACEIVHIAMIPSMAVAEAACVLVGQAHGGRRAEDAVRLARAAAAAALVYAAACAGPLALAGGSIAAVFSREGAVLAAAARALPVAALLLVLDTASAVGRAVLRGRGDVGYAARVGVLCSWVFTPPLTWLFGVRCGLGATGAWMAFCAEVTLGAILVWRRFFGLHAPSACAGGAAHSLGEST</sequence>
<evidence type="ECO:0000256" key="5">
    <source>
        <dbReference type="ARBA" id="ARBA00022692"/>
    </source>
</evidence>
<feature type="transmembrane region" description="Helical" evidence="10">
    <location>
        <begin position="306"/>
        <end position="330"/>
    </location>
</feature>
<dbReference type="InterPro" id="IPR050222">
    <property type="entry name" value="MATE_MdtK"/>
</dbReference>
<evidence type="ECO:0000256" key="1">
    <source>
        <dbReference type="ARBA" id="ARBA00004651"/>
    </source>
</evidence>
<keyword evidence="5 10" id="KW-0812">Transmembrane</keyword>
<protein>
    <recommendedName>
        <fullName evidence="9">Multidrug-efflux transporter</fullName>
    </recommendedName>
</protein>
<evidence type="ECO:0000256" key="4">
    <source>
        <dbReference type="ARBA" id="ARBA00022475"/>
    </source>
</evidence>
<organism evidence="11 12">
    <name type="scientific">Sorangium cellulosum</name>
    <name type="common">Polyangium cellulosum</name>
    <dbReference type="NCBI Taxonomy" id="56"/>
    <lineage>
        <taxon>Bacteria</taxon>
        <taxon>Pseudomonadati</taxon>
        <taxon>Myxococcota</taxon>
        <taxon>Polyangia</taxon>
        <taxon>Polyangiales</taxon>
        <taxon>Polyangiaceae</taxon>
        <taxon>Sorangium</taxon>
    </lineage>
</organism>
<dbReference type="Pfam" id="PF01554">
    <property type="entry name" value="MatE"/>
    <property type="match status" value="2"/>
</dbReference>
<evidence type="ECO:0000256" key="7">
    <source>
        <dbReference type="ARBA" id="ARBA00023065"/>
    </source>
</evidence>
<keyword evidence="3" id="KW-0050">Antiport</keyword>
<feature type="transmembrane region" description="Helical" evidence="10">
    <location>
        <begin position="49"/>
        <end position="72"/>
    </location>
</feature>
<feature type="transmembrane region" description="Helical" evidence="10">
    <location>
        <begin position="336"/>
        <end position="360"/>
    </location>
</feature>
<proteinExistence type="predicted"/>
<dbReference type="InterPro" id="IPR048279">
    <property type="entry name" value="MdtK-like"/>
</dbReference>
<dbReference type="GO" id="GO:0042910">
    <property type="term" value="F:xenobiotic transmembrane transporter activity"/>
    <property type="evidence" value="ECO:0007669"/>
    <property type="project" value="InterPro"/>
</dbReference>
<keyword evidence="6 10" id="KW-1133">Transmembrane helix</keyword>
<evidence type="ECO:0000313" key="12">
    <source>
        <dbReference type="Proteomes" id="UP000295497"/>
    </source>
</evidence>
<dbReference type="GO" id="GO:0006811">
    <property type="term" value="P:monoatomic ion transport"/>
    <property type="evidence" value="ECO:0007669"/>
    <property type="project" value="UniProtKB-KW"/>
</dbReference>